<dbReference type="EMBL" id="VSFF01000004">
    <property type="protein sequence ID" value="TYC15956.1"/>
    <property type="molecule type" value="Genomic_DNA"/>
</dbReference>
<dbReference type="InterPro" id="IPR009057">
    <property type="entry name" value="Homeodomain-like_sf"/>
</dbReference>
<dbReference type="InterPro" id="IPR036271">
    <property type="entry name" value="Tet_transcr_reg_TetR-rel_C_sf"/>
</dbReference>
<evidence type="ECO:0000259" key="5">
    <source>
        <dbReference type="PROSITE" id="PS50977"/>
    </source>
</evidence>
<dbReference type="InterPro" id="IPR041479">
    <property type="entry name" value="TetR_CgmR_C"/>
</dbReference>
<dbReference type="OrthoDB" id="9816296at2"/>
<proteinExistence type="predicted"/>
<evidence type="ECO:0000256" key="1">
    <source>
        <dbReference type="ARBA" id="ARBA00023015"/>
    </source>
</evidence>
<evidence type="ECO:0000313" key="6">
    <source>
        <dbReference type="EMBL" id="TYC15956.1"/>
    </source>
</evidence>
<accession>A0A5D0UDV0</accession>
<evidence type="ECO:0000256" key="2">
    <source>
        <dbReference type="ARBA" id="ARBA00023125"/>
    </source>
</evidence>
<comment type="caution">
    <text evidence="6">The sequence shown here is derived from an EMBL/GenBank/DDBJ whole genome shotgun (WGS) entry which is preliminary data.</text>
</comment>
<dbReference type="SUPFAM" id="SSF46689">
    <property type="entry name" value="Homeodomain-like"/>
    <property type="match status" value="1"/>
</dbReference>
<dbReference type="InterPro" id="IPR050109">
    <property type="entry name" value="HTH-type_TetR-like_transc_reg"/>
</dbReference>
<protein>
    <submittedName>
        <fullName evidence="6">TetR/AcrR family transcriptional regulator</fullName>
    </submittedName>
</protein>
<feature type="domain" description="HTH tetR-type" evidence="5">
    <location>
        <begin position="3"/>
        <end position="63"/>
    </location>
</feature>
<dbReference type="PROSITE" id="PS50977">
    <property type="entry name" value="HTH_TETR_2"/>
    <property type="match status" value="1"/>
</dbReference>
<dbReference type="GO" id="GO:0003700">
    <property type="term" value="F:DNA-binding transcription factor activity"/>
    <property type="evidence" value="ECO:0007669"/>
    <property type="project" value="TreeGrafter"/>
</dbReference>
<sequence length="181" mass="19587">MGSNARERILEGALELLRAEDGASITLDGAAKQAGVTKPGLMYHFATKEALMQAVVDHAAQKWERLMLARLGRPLAEASPREKVAAYVRVALTEPHDRADYAICSDALYTPALSEAWTGRMGPWVCLPDDLPAPERARLTAARLMADGYWTSAATGVFPVAEADRSRILAIADALLNEGDR</sequence>
<feature type="DNA-binding region" description="H-T-H motif" evidence="4">
    <location>
        <begin position="26"/>
        <end position="45"/>
    </location>
</feature>
<keyword evidence="3" id="KW-0804">Transcription</keyword>
<dbReference type="Pfam" id="PF17937">
    <property type="entry name" value="TetR_C_28"/>
    <property type="match status" value="1"/>
</dbReference>
<keyword evidence="2 4" id="KW-0238">DNA-binding</keyword>
<reference evidence="6 7" key="1">
    <citation type="submission" date="2019-08" db="EMBL/GenBank/DDBJ databases">
        <title>Actinomadura sp. nov. CYP1-5 isolated from mountain soil.</title>
        <authorList>
            <person name="Songsumanus A."/>
            <person name="Kuncharoen N."/>
            <person name="Kudo T."/>
            <person name="Yuki M."/>
            <person name="Igarashi Y."/>
            <person name="Tanasupawat S."/>
        </authorList>
    </citation>
    <scope>NUCLEOTIDE SEQUENCE [LARGE SCALE GENOMIC DNA]</scope>
    <source>
        <strain evidence="6 7">GKU157</strain>
    </source>
</reference>
<dbReference type="PRINTS" id="PR00455">
    <property type="entry name" value="HTHTETR"/>
</dbReference>
<dbReference type="GO" id="GO:0000976">
    <property type="term" value="F:transcription cis-regulatory region binding"/>
    <property type="evidence" value="ECO:0007669"/>
    <property type="project" value="TreeGrafter"/>
</dbReference>
<dbReference type="Gene3D" id="1.10.357.10">
    <property type="entry name" value="Tetracycline Repressor, domain 2"/>
    <property type="match status" value="1"/>
</dbReference>
<evidence type="ECO:0000313" key="7">
    <source>
        <dbReference type="Proteomes" id="UP000322634"/>
    </source>
</evidence>
<dbReference type="RefSeq" id="WP_148349751.1">
    <property type="nucleotide sequence ID" value="NZ_JBHSBF010000009.1"/>
</dbReference>
<organism evidence="6 7">
    <name type="scientific">Actinomadura syzygii</name>
    <dbReference type="NCBI Taxonomy" id="1427538"/>
    <lineage>
        <taxon>Bacteria</taxon>
        <taxon>Bacillati</taxon>
        <taxon>Actinomycetota</taxon>
        <taxon>Actinomycetes</taxon>
        <taxon>Streptosporangiales</taxon>
        <taxon>Thermomonosporaceae</taxon>
        <taxon>Actinomadura</taxon>
    </lineage>
</organism>
<dbReference type="Proteomes" id="UP000322634">
    <property type="component" value="Unassembled WGS sequence"/>
</dbReference>
<evidence type="ECO:0000256" key="4">
    <source>
        <dbReference type="PROSITE-ProRule" id="PRU00335"/>
    </source>
</evidence>
<dbReference type="InterPro" id="IPR001647">
    <property type="entry name" value="HTH_TetR"/>
</dbReference>
<dbReference type="PANTHER" id="PTHR30055:SF234">
    <property type="entry name" value="HTH-TYPE TRANSCRIPTIONAL REGULATOR BETI"/>
    <property type="match status" value="1"/>
</dbReference>
<name>A0A5D0UDV0_9ACTN</name>
<dbReference type="Pfam" id="PF00440">
    <property type="entry name" value="TetR_N"/>
    <property type="match status" value="1"/>
</dbReference>
<evidence type="ECO:0000256" key="3">
    <source>
        <dbReference type="ARBA" id="ARBA00023163"/>
    </source>
</evidence>
<gene>
    <name evidence="6" type="ORF">FXF65_11510</name>
</gene>
<dbReference type="SUPFAM" id="SSF48498">
    <property type="entry name" value="Tetracyclin repressor-like, C-terminal domain"/>
    <property type="match status" value="1"/>
</dbReference>
<dbReference type="PANTHER" id="PTHR30055">
    <property type="entry name" value="HTH-TYPE TRANSCRIPTIONAL REGULATOR RUTR"/>
    <property type="match status" value="1"/>
</dbReference>
<dbReference type="AlphaFoldDB" id="A0A5D0UDV0"/>
<keyword evidence="7" id="KW-1185">Reference proteome</keyword>
<keyword evidence="1" id="KW-0805">Transcription regulation</keyword>